<dbReference type="GO" id="GO:0051539">
    <property type="term" value="F:4 iron, 4 sulfur cluster binding"/>
    <property type="evidence" value="ECO:0007669"/>
    <property type="project" value="UniProtKB-KW"/>
</dbReference>
<dbReference type="PANTHER" id="PTHR43687:SF1">
    <property type="entry name" value="FERREDOXIN III"/>
    <property type="match status" value="1"/>
</dbReference>
<dbReference type="InterPro" id="IPR017896">
    <property type="entry name" value="4Fe4S_Fe-S-bd"/>
</dbReference>
<evidence type="ECO:0000313" key="7">
    <source>
        <dbReference type="Proteomes" id="UP000019681"/>
    </source>
</evidence>
<dbReference type="GO" id="GO:0016829">
    <property type="term" value="F:lyase activity"/>
    <property type="evidence" value="ECO:0007669"/>
    <property type="project" value="UniProtKB-KW"/>
</dbReference>
<dbReference type="PROSITE" id="PS51379">
    <property type="entry name" value="4FE4S_FER_2"/>
    <property type="match status" value="2"/>
</dbReference>
<organism evidence="6 7">
    <name type="scientific">Fervidicella metallireducens AeB</name>
    <dbReference type="NCBI Taxonomy" id="1403537"/>
    <lineage>
        <taxon>Bacteria</taxon>
        <taxon>Bacillati</taxon>
        <taxon>Bacillota</taxon>
        <taxon>Clostridia</taxon>
        <taxon>Eubacteriales</taxon>
        <taxon>Clostridiaceae</taxon>
        <taxon>Fervidicella</taxon>
    </lineage>
</organism>
<proteinExistence type="predicted"/>
<dbReference type="STRING" id="1403537.Q428_04165"/>
<keyword evidence="7" id="KW-1185">Reference proteome</keyword>
<name>A0A017RX43_9CLOT</name>
<sequence>MANMLNIVLKNFLKKPKTRLYPLKERDSFERTRHKIHFETADCIHCGICQRKCPADAIKVNRAEKIWELNAYRCIICGECVNVCPKKCITMLNKRRDVAENKKYISIKKVD</sequence>
<keyword evidence="3" id="KW-0408">Iron</keyword>
<dbReference type="Gene3D" id="3.30.70.20">
    <property type="match status" value="2"/>
</dbReference>
<dbReference type="PANTHER" id="PTHR43687">
    <property type="entry name" value="ADENYLYLSULFATE REDUCTASE, BETA SUBUNIT"/>
    <property type="match status" value="1"/>
</dbReference>
<keyword evidence="6" id="KW-0456">Lyase</keyword>
<dbReference type="InterPro" id="IPR017900">
    <property type="entry name" value="4Fe4S_Fe_S_CS"/>
</dbReference>
<feature type="domain" description="4Fe-4S ferredoxin-type" evidence="5">
    <location>
        <begin position="34"/>
        <end position="63"/>
    </location>
</feature>
<accession>A0A017RX43</accession>
<evidence type="ECO:0000256" key="2">
    <source>
        <dbReference type="ARBA" id="ARBA00022723"/>
    </source>
</evidence>
<comment type="caution">
    <text evidence="6">The sequence shown here is derived from an EMBL/GenBank/DDBJ whole genome shotgun (WGS) entry which is preliminary data.</text>
</comment>
<feature type="domain" description="4Fe-4S ferredoxin-type" evidence="5">
    <location>
        <begin position="65"/>
        <end position="94"/>
    </location>
</feature>
<keyword evidence="2" id="KW-0479">Metal-binding</keyword>
<protein>
    <submittedName>
        <fullName evidence="6">Formate hydrogenlyase</fullName>
    </submittedName>
</protein>
<dbReference type="PROSITE" id="PS00198">
    <property type="entry name" value="4FE4S_FER_1"/>
    <property type="match status" value="1"/>
</dbReference>
<keyword evidence="4" id="KW-0411">Iron-sulfur</keyword>
<keyword evidence="1" id="KW-0004">4Fe-4S</keyword>
<dbReference type="AlphaFoldDB" id="A0A017RX43"/>
<reference evidence="6 7" key="1">
    <citation type="journal article" date="2014" name="Genome Announc.">
        <title>Draft Genome Sequence of Fervidicella metallireducens Strain AeBT, an Iron-Reducing Thermoanaerobe from the Great Artesian Basin.</title>
        <authorList>
            <person name="Patel B.K."/>
        </authorList>
    </citation>
    <scope>NUCLEOTIDE SEQUENCE [LARGE SCALE GENOMIC DNA]</scope>
    <source>
        <strain evidence="6 7">AeB</strain>
    </source>
</reference>
<evidence type="ECO:0000256" key="3">
    <source>
        <dbReference type="ARBA" id="ARBA00023004"/>
    </source>
</evidence>
<gene>
    <name evidence="6" type="ORF">Q428_04165</name>
</gene>
<evidence type="ECO:0000256" key="1">
    <source>
        <dbReference type="ARBA" id="ARBA00022485"/>
    </source>
</evidence>
<dbReference type="Proteomes" id="UP000019681">
    <property type="component" value="Unassembled WGS sequence"/>
</dbReference>
<dbReference type="GO" id="GO:0046872">
    <property type="term" value="F:metal ion binding"/>
    <property type="evidence" value="ECO:0007669"/>
    <property type="project" value="UniProtKB-KW"/>
</dbReference>
<dbReference type="Pfam" id="PF13187">
    <property type="entry name" value="Fer4_9"/>
    <property type="match status" value="1"/>
</dbReference>
<dbReference type="RefSeq" id="WP_035378413.1">
    <property type="nucleotide sequence ID" value="NZ_AZQP01000008.1"/>
</dbReference>
<dbReference type="InterPro" id="IPR050572">
    <property type="entry name" value="Fe-S_Ferredoxin"/>
</dbReference>
<dbReference type="SUPFAM" id="SSF46548">
    <property type="entry name" value="alpha-helical ferredoxin"/>
    <property type="match status" value="1"/>
</dbReference>
<evidence type="ECO:0000256" key="4">
    <source>
        <dbReference type="ARBA" id="ARBA00023014"/>
    </source>
</evidence>
<dbReference type="EMBL" id="AZQP01000008">
    <property type="protein sequence ID" value="EYE89141.1"/>
    <property type="molecule type" value="Genomic_DNA"/>
</dbReference>
<evidence type="ECO:0000313" key="6">
    <source>
        <dbReference type="EMBL" id="EYE89141.1"/>
    </source>
</evidence>
<evidence type="ECO:0000259" key="5">
    <source>
        <dbReference type="PROSITE" id="PS51379"/>
    </source>
</evidence>